<dbReference type="EMBL" id="ATGI01000020">
    <property type="protein sequence ID" value="EPF74387.1"/>
    <property type="molecule type" value="Genomic_DNA"/>
</dbReference>
<comment type="caution">
    <text evidence="3">The sequence shown here is derived from an EMBL/GenBank/DDBJ whole genome shotgun (WGS) entry which is preliminary data.</text>
</comment>
<evidence type="ECO:0000313" key="4">
    <source>
        <dbReference type="Proteomes" id="UP000014568"/>
    </source>
</evidence>
<gene>
    <name evidence="3" type="ORF">F945_01600</name>
</gene>
<dbReference type="RefSeq" id="WP_016656008.1">
    <property type="nucleotide sequence ID" value="NZ_KE340352.1"/>
</dbReference>
<feature type="domain" description="T6SS Phospholipase effector Tle1-like catalytic" evidence="2">
    <location>
        <begin position="168"/>
        <end position="255"/>
    </location>
</feature>
<dbReference type="PANTHER" id="PTHR33840">
    <property type="match status" value="1"/>
</dbReference>
<keyword evidence="4" id="KW-1185">Reference proteome</keyword>
<sequence length="438" mass="48252">MGIVEKKPGQQPLNSGNTSLPADTYVDVSLETLTIHVFFDGTRNNRFNTAAARKNTQLKSKDVSYENYYSNIALLFMAMATSANVKKIYIEGSGTSQGDTDSTFGLGMASGDTGREKRMAAAIKQLNSVAGKIDRSLVILNVYGFSRGAAWARNFCHLIKLSSGGAWRKAKINFVGIYDTVSSDGAGHYNDVEELGLDIGSPQGINYIAHLTAQNDYREHFPLTPIHGAIKDGVGFECSFPGAHSDVGGGYSESFSEKDKSLGIKGQDPRYQGAEYIDYNWFINTGYYTLAQIKETKSMQTITNMVTKLYGNRKINYHYQFITGDIMRAIAEKKAGYIQVANTDLGAGVAAMKKIALLSDFYSTSYSYVMQNYNTKKGGFVVPNLAADQMKQLYNLYIHNSLDYGDIANCGTLINKKKKGSKYDYSSPVRPHVTEGFR</sequence>
<name>S3N3M7_9GAMM</name>
<dbReference type="OrthoDB" id="4378831at2"/>
<dbReference type="HOGENOM" id="CLU_625039_0_0_6"/>
<dbReference type="InterPro" id="IPR018712">
    <property type="entry name" value="Tle1-like_cat"/>
</dbReference>
<reference evidence="3 4" key="1">
    <citation type="submission" date="2013-06" db="EMBL/GenBank/DDBJ databases">
        <title>The Genome Sequence of Acinetobacter rudis CIP 110305.</title>
        <authorList>
            <consortium name="The Broad Institute Genome Sequencing Platform"/>
            <consortium name="The Broad Institute Genome Sequencing Center for Infectious Disease"/>
            <person name="Cerqueira G."/>
            <person name="Feldgarden M."/>
            <person name="Courvalin P."/>
            <person name="Perichon B."/>
            <person name="Grillot-Courvalin C."/>
            <person name="Clermont D."/>
            <person name="Rocha E."/>
            <person name="Yoon E.-J."/>
            <person name="Nemec A."/>
            <person name="Young S.K."/>
            <person name="Zeng Q."/>
            <person name="Gargeya S."/>
            <person name="Fitzgerald M."/>
            <person name="Abouelleil A."/>
            <person name="Alvarado L."/>
            <person name="Berlin A.M."/>
            <person name="Chapman S.B."/>
            <person name="Dewar J."/>
            <person name="Goldberg J."/>
            <person name="Griggs A."/>
            <person name="Gujja S."/>
            <person name="Hansen M."/>
            <person name="Howarth C."/>
            <person name="Imamovic A."/>
            <person name="Larimer J."/>
            <person name="McCowan C."/>
            <person name="Murphy C."/>
            <person name="Pearson M."/>
            <person name="Priest M."/>
            <person name="Roberts A."/>
            <person name="Saif S."/>
            <person name="Shea T."/>
            <person name="Sykes S."/>
            <person name="Wortman J."/>
            <person name="Nusbaum C."/>
            <person name="Birren B."/>
        </authorList>
    </citation>
    <scope>NUCLEOTIDE SEQUENCE [LARGE SCALE GENOMIC DNA]</scope>
    <source>
        <strain evidence="3 4">CIP 110305</strain>
    </source>
</reference>
<evidence type="ECO:0000259" key="2">
    <source>
        <dbReference type="Pfam" id="PF09994"/>
    </source>
</evidence>
<protein>
    <recommendedName>
        <fullName evidence="2">T6SS Phospholipase effector Tle1-like catalytic domain-containing protein</fullName>
    </recommendedName>
</protein>
<evidence type="ECO:0000256" key="1">
    <source>
        <dbReference type="SAM" id="MobiDB-lite"/>
    </source>
</evidence>
<feature type="region of interest" description="Disordered" evidence="1">
    <location>
        <begin position="419"/>
        <end position="438"/>
    </location>
</feature>
<dbReference type="STRING" id="632955.GCA_000829675_03211"/>
<dbReference type="AlphaFoldDB" id="S3N3M7"/>
<evidence type="ECO:0000313" key="3">
    <source>
        <dbReference type="EMBL" id="EPF74387.1"/>
    </source>
</evidence>
<dbReference type="Proteomes" id="UP000014568">
    <property type="component" value="Unassembled WGS sequence"/>
</dbReference>
<dbReference type="eggNOG" id="COG3673">
    <property type="taxonomic scope" value="Bacteria"/>
</dbReference>
<dbReference type="PANTHER" id="PTHR33840:SF1">
    <property type="entry name" value="TLE1 PHOSPHOLIPASE DOMAIN-CONTAINING PROTEIN"/>
    <property type="match status" value="1"/>
</dbReference>
<organism evidence="3 4">
    <name type="scientific">Acinetobacter rudis CIP 110305</name>
    <dbReference type="NCBI Taxonomy" id="421052"/>
    <lineage>
        <taxon>Bacteria</taxon>
        <taxon>Pseudomonadati</taxon>
        <taxon>Pseudomonadota</taxon>
        <taxon>Gammaproteobacteria</taxon>
        <taxon>Moraxellales</taxon>
        <taxon>Moraxellaceae</taxon>
        <taxon>Acinetobacter</taxon>
    </lineage>
</organism>
<dbReference type="Pfam" id="PF09994">
    <property type="entry name" value="T6SS_Tle1-like_cat"/>
    <property type="match status" value="1"/>
</dbReference>
<accession>S3N3M7</accession>
<dbReference type="PATRIC" id="fig|421052.3.peg.1556"/>
<proteinExistence type="predicted"/>